<dbReference type="EMBL" id="JH594606">
    <property type="protein sequence ID" value="EHQ01761.1"/>
    <property type="molecule type" value="Genomic_DNA"/>
</dbReference>
<dbReference type="STRING" id="865937.Gilli_1085"/>
<dbReference type="Proteomes" id="UP000003844">
    <property type="component" value="Unassembled WGS sequence"/>
</dbReference>
<dbReference type="RefSeq" id="WP_006988083.1">
    <property type="nucleotide sequence ID" value="NZ_JH594606.1"/>
</dbReference>
<accession>H2BV96</accession>
<protein>
    <recommendedName>
        <fullName evidence="1">Polysaccharide pyruvyl transferase domain-containing protein</fullName>
    </recommendedName>
</protein>
<dbReference type="OrthoDB" id="9803627at2"/>
<dbReference type="eggNOG" id="COG2327">
    <property type="taxonomic scope" value="Bacteria"/>
</dbReference>
<reference evidence="3" key="1">
    <citation type="journal article" date="2012" name="Stand. Genomic Sci.">
        <title>Genome sequence of the Antarctic rhodopsins-containing flavobacterium Gillisia limnaea type strain (R-8282(T)).</title>
        <authorList>
            <person name="Riedel T."/>
            <person name="Held B."/>
            <person name="Nolan M."/>
            <person name="Lucas S."/>
            <person name="Lapidus A."/>
            <person name="Tice H."/>
            <person name="Del Rio T.G."/>
            <person name="Cheng J.F."/>
            <person name="Han C."/>
            <person name="Tapia R."/>
            <person name="Goodwin L.A."/>
            <person name="Pitluck S."/>
            <person name="Liolios K."/>
            <person name="Mavromatis K."/>
            <person name="Pagani I."/>
            <person name="Ivanova N."/>
            <person name="Mikhailova N."/>
            <person name="Pati A."/>
            <person name="Chen A."/>
            <person name="Palaniappan K."/>
            <person name="Land M."/>
            <person name="Rohde M."/>
            <person name="Tindall B.J."/>
            <person name="Detter J.C."/>
            <person name="Goker M."/>
            <person name="Bristow J."/>
            <person name="Eisen J.A."/>
            <person name="Markowitz V."/>
            <person name="Hugenholtz P."/>
            <person name="Kyrpides N.C."/>
            <person name="Klenk H.P."/>
            <person name="Woyke T."/>
        </authorList>
    </citation>
    <scope>NUCLEOTIDE SEQUENCE [LARGE SCALE GENOMIC DNA]</scope>
    <source>
        <strain evidence="3">DSM 15749 / LMG 21470 / R-8282</strain>
    </source>
</reference>
<dbReference type="InterPro" id="IPR007345">
    <property type="entry name" value="Polysacch_pyruvyl_Trfase"/>
</dbReference>
<proteinExistence type="predicted"/>
<evidence type="ECO:0000313" key="3">
    <source>
        <dbReference type="Proteomes" id="UP000003844"/>
    </source>
</evidence>
<feature type="domain" description="Polysaccharide pyruvyl transferase" evidence="1">
    <location>
        <begin position="63"/>
        <end position="203"/>
    </location>
</feature>
<name>H2BV96_GILLR</name>
<sequence length="278" mass="32356">MPSQTIPLFYWSEIKFIFKKKENYGDLLSKYLVEKISGKEIKWVHPKKQPWYKWDKTNYVTIGSILHHASKDSIVWGSGIIDKEQVISKADYRAVRGPQTRKYLLELGYSCPEVYGDPALLLPKYYHPAVKKKYKLGIIPHYHDFKFVLENYKNDPEILVIDLMTLDVEEVTRQILSCEKTISSSLHGVIVSHAYGIPSIWVEFSNKIFGDGIKYRDYLESVELAFYQAEFLDRKLSLKEIESLFEKYGGMPDEGKVEKLCDGLMRDCPFRNSDEVTE</sequence>
<dbReference type="HOGENOM" id="CLU_071049_2_0_10"/>
<evidence type="ECO:0000313" key="2">
    <source>
        <dbReference type="EMBL" id="EHQ01761.1"/>
    </source>
</evidence>
<dbReference type="AlphaFoldDB" id="H2BV96"/>
<gene>
    <name evidence="2" type="ORF">Gilli_1085</name>
</gene>
<dbReference type="Pfam" id="PF04230">
    <property type="entry name" value="PS_pyruv_trans"/>
    <property type="match status" value="1"/>
</dbReference>
<evidence type="ECO:0000259" key="1">
    <source>
        <dbReference type="Pfam" id="PF04230"/>
    </source>
</evidence>
<keyword evidence="3" id="KW-1185">Reference proteome</keyword>
<organism evidence="2 3">
    <name type="scientific">Gillisia limnaea (strain DSM 15749 / LMG 21470 / R-8282)</name>
    <dbReference type="NCBI Taxonomy" id="865937"/>
    <lineage>
        <taxon>Bacteria</taxon>
        <taxon>Pseudomonadati</taxon>
        <taxon>Bacteroidota</taxon>
        <taxon>Flavobacteriia</taxon>
        <taxon>Flavobacteriales</taxon>
        <taxon>Flavobacteriaceae</taxon>
        <taxon>Gillisia</taxon>
    </lineage>
</organism>